<keyword evidence="2" id="KW-0808">Transferase</keyword>
<feature type="compositionally biased region" description="Basic residues" evidence="1">
    <location>
        <begin position="25"/>
        <end position="40"/>
    </location>
</feature>
<organism evidence="2">
    <name type="scientific">uncultured Mycobacteriales bacterium</name>
    <dbReference type="NCBI Taxonomy" id="581187"/>
    <lineage>
        <taxon>Bacteria</taxon>
        <taxon>Bacillati</taxon>
        <taxon>Actinomycetota</taxon>
        <taxon>Actinomycetes</taxon>
        <taxon>Mycobacteriales</taxon>
        <taxon>environmental samples</taxon>
    </lineage>
</organism>
<feature type="compositionally biased region" description="Basic residues" evidence="1">
    <location>
        <begin position="341"/>
        <end position="354"/>
    </location>
</feature>
<feature type="non-terminal residue" evidence="2">
    <location>
        <position position="1"/>
    </location>
</feature>
<evidence type="ECO:0000256" key="1">
    <source>
        <dbReference type="SAM" id="MobiDB-lite"/>
    </source>
</evidence>
<feature type="region of interest" description="Disordered" evidence="1">
    <location>
        <begin position="1"/>
        <end position="118"/>
    </location>
</feature>
<feature type="region of interest" description="Disordered" evidence="1">
    <location>
        <begin position="152"/>
        <end position="176"/>
    </location>
</feature>
<feature type="compositionally biased region" description="Basic and acidic residues" evidence="1">
    <location>
        <begin position="384"/>
        <end position="413"/>
    </location>
</feature>
<sequence length="434" mass="47225">ARIPRLRDPEPASRRRDRSGPDRHPPHRGRPGRRHQRAARQGRAGDLRPGLRQHRQLLVEDHLHRRRRRHPALPGLPDRPARRAVHLRRGQLPADPRGAADRGPAGGLHREDQPAHAAARGLQELLRRLPAQRAPDAGAVLGGVRAVDVLRGLPRPDRPGAGRAADAATAGQAADDGGVRVQEVGRPAVPLPGQLAGHGGELPPHDLRAAGRAVRGRPGDGPRAGHAVHPARRPRAELLHRHRAAGRLGPGQPVRLRLGRHPRPVRPAARRGEPGGHRDAHPHPGGRRGRQRLRAEGEGQAGRREADGLRAPGLQELRPAGGDREEDRRPDPVRDGQAGRPARHRHRARGRRAERRLLRLPQALPERGLLHGADLPGDGLPGPDVHRAVRDRPAARLDRPVAGDGRRPAEQDRPAAPALHRPGRAGVRPPRRPL</sequence>
<accession>A0A6J4IBB2</accession>
<reference evidence="2" key="1">
    <citation type="submission" date="2020-02" db="EMBL/GenBank/DDBJ databases">
        <authorList>
            <person name="Meier V. D."/>
        </authorList>
    </citation>
    <scope>NUCLEOTIDE SEQUENCE</scope>
    <source>
        <strain evidence="2">AVDCRST_MAG41</strain>
    </source>
</reference>
<protein>
    <submittedName>
        <fullName evidence="2">Citrate synthase (Si)</fullName>
        <ecNumber evidence="2">2.3.3.1</ecNumber>
    </submittedName>
</protein>
<feature type="compositionally biased region" description="Basic and acidic residues" evidence="1">
    <location>
        <begin position="321"/>
        <end position="334"/>
    </location>
</feature>
<proteinExistence type="predicted"/>
<feature type="region of interest" description="Disordered" evidence="1">
    <location>
        <begin position="211"/>
        <end position="434"/>
    </location>
</feature>
<feature type="non-terminal residue" evidence="2">
    <location>
        <position position="434"/>
    </location>
</feature>
<feature type="compositionally biased region" description="Low complexity" evidence="1">
    <location>
        <begin position="359"/>
        <end position="383"/>
    </location>
</feature>
<feature type="compositionally biased region" description="Basic and acidic residues" evidence="1">
    <location>
        <begin position="270"/>
        <end position="282"/>
    </location>
</feature>
<feature type="compositionally biased region" description="Basic and acidic residues" evidence="1">
    <location>
        <begin position="1"/>
        <end position="24"/>
    </location>
</feature>
<name>A0A6J4IBB2_9ACTN</name>
<feature type="compositionally biased region" description="Low complexity" evidence="1">
    <location>
        <begin position="93"/>
        <end position="103"/>
    </location>
</feature>
<dbReference type="EMBL" id="CADCTP010000163">
    <property type="protein sequence ID" value="CAA9247378.1"/>
    <property type="molecule type" value="Genomic_DNA"/>
</dbReference>
<keyword evidence="2" id="KW-0012">Acyltransferase</keyword>
<gene>
    <name evidence="2" type="ORF">AVDCRST_MAG41-1765</name>
</gene>
<dbReference type="AlphaFoldDB" id="A0A6J4IBB2"/>
<dbReference type="GO" id="GO:0036440">
    <property type="term" value="F:citrate synthase activity"/>
    <property type="evidence" value="ECO:0007669"/>
    <property type="project" value="UniProtKB-EC"/>
</dbReference>
<feature type="compositionally biased region" description="Low complexity" evidence="1">
    <location>
        <begin position="161"/>
        <end position="176"/>
    </location>
</feature>
<evidence type="ECO:0000313" key="2">
    <source>
        <dbReference type="EMBL" id="CAA9247378.1"/>
    </source>
</evidence>
<feature type="compositionally biased region" description="Basic and acidic residues" evidence="1">
    <location>
        <begin position="293"/>
        <end position="308"/>
    </location>
</feature>
<dbReference type="EC" id="2.3.3.1" evidence="2"/>